<evidence type="ECO:0000256" key="1">
    <source>
        <dbReference type="SAM" id="MobiDB-lite"/>
    </source>
</evidence>
<name>A0A0C3S8R2_PHLG1</name>
<dbReference type="EMBL" id="KN840493">
    <property type="protein sequence ID" value="KIP07632.1"/>
    <property type="molecule type" value="Genomic_DNA"/>
</dbReference>
<sequence length="693" mass="75729">MLPEPQVHSASPKSRERALSPLPPKAETSSPTSILAAAPKLSTIAVGKRRALSVPPMTSSEGIRKMLEKPVILSHLLAATYWLPFHALVSTCRELRQIFTRPELRDVILSRFVPGYMLCLGNRELEELSVDVTIEDLALFQMSQSLPLHIYPMHSLAILSSPRYQPERPPTDFYSIKLVSLAQTHTRIVLLLQSLVHSGHAFTSNTDLDDFTPWPSSVPAVPMVTGARELVFPKPLALCEPERTDQMAVPGHGGPTGRRASTGTLHKTYSATQPRASQDFETPHRHSRTRSRLRPVTSLFGRGSKVPLPPPSARPPALGYYVGSWRRTLVHHRSGSGSCAVSDEEDDALPRPRFHGRRSSSLYRSVESSIGSSSPSSSRSNAHTESTDASSVSPKESAKGFNVSPSPIRSSTSSPHDIGMATSRFRAPLVRVFVPCTQLDEIAITACEQQLIHGGLWGHLSAGDIICNFGFVPPPEPDNASATSATAAQADHKGHRRRWLLFNGYCLVHYIPPSPPPLENPLTLPSPFYFSHILPPLSDPRFILSLPPLSKSFTAARTSRGRVPADGPYSQFTLTHVRTRVASPHSPGGYAIVKKYIWLARILYVGPRSGTEAGEALGEGWQGEWILEAEGTKEGRQSLLDAVKTSADGTTQRGLWEVVRNKSGGGRIWMRLVIPNVNANAHAAIIRSSHDTN</sequence>
<dbReference type="OrthoDB" id="3269821at2759"/>
<reference evidence="2 3" key="1">
    <citation type="journal article" date="2014" name="PLoS Genet.">
        <title>Analysis of the Phlebiopsis gigantea genome, transcriptome and secretome provides insight into its pioneer colonization strategies of wood.</title>
        <authorList>
            <person name="Hori C."/>
            <person name="Ishida T."/>
            <person name="Igarashi K."/>
            <person name="Samejima M."/>
            <person name="Suzuki H."/>
            <person name="Master E."/>
            <person name="Ferreira P."/>
            <person name="Ruiz-Duenas F.J."/>
            <person name="Held B."/>
            <person name="Canessa P."/>
            <person name="Larrondo L.F."/>
            <person name="Schmoll M."/>
            <person name="Druzhinina I.S."/>
            <person name="Kubicek C.P."/>
            <person name="Gaskell J.A."/>
            <person name="Kersten P."/>
            <person name="St John F."/>
            <person name="Glasner J."/>
            <person name="Sabat G."/>
            <person name="Splinter BonDurant S."/>
            <person name="Syed K."/>
            <person name="Yadav J."/>
            <person name="Mgbeahuruike A.C."/>
            <person name="Kovalchuk A."/>
            <person name="Asiegbu F.O."/>
            <person name="Lackner G."/>
            <person name="Hoffmeister D."/>
            <person name="Rencoret J."/>
            <person name="Gutierrez A."/>
            <person name="Sun H."/>
            <person name="Lindquist E."/>
            <person name="Barry K."/>
            <person name="Riley R."/>
            <person name="Grigoriev I.V."/>
            <person name="Henrissat B."/>
            <person name="Kues U."/>
            <person name="Berka R.M."/>
            <person name="Martinez A.T."/>
            <person name="Covert S.F."/>
            <person name="Blanchette R.A."/>
            <person name="Cullen D."/>
        </authorList>
    </citation>
    <scope>NUCLEOTIDE SEQUENCE [LARGE SCALE GENOMIC DNA]</scope>
    <source>
        <strain evidence="2 3">11061_1 CR5-6</strain>
    </source>
</reference>
<feature type="region of interest" description="Disordered" evidence="1">
    <location>
        <begin position="1"/>
        <end position="32"/>
    </location>
</feature>
<organism evidence="2 3">
    <name type="scientific">Phlebiopsis gigantea (strain 11061_1 CR5-6)</name>
    <name type="common">White-rot fungus</name>
    <name type="synonym">Peniophora gigantea</name>
    <dbReference type="NCBI Taxonomy" id="745531"/>
    <lineage>
        <taxon>Eukaryota</taxon>
        <taxon>Fungi</taxon>
        <taxon>Dikarya</taxon>
        <taxon>Basidiomycota</taxon>
        <taxon>Agaricomycotina</taxon>
        <taxon>Agaricomycetes</taxon>
        <taxon>Polyporales</taxon>
        <taxon>Phanerochaetaceae</taxon>
        <taxon>Phlebiopsis</taxon>
    </lineage>
</organism>
<gene>
    <name evidence="2" type="ORF">PHLGIDRAFT_127514</name>
</gene>
<feature type="region of interest" description="Disordered" evidence="1">
    <location>
        <begin position="269"/>
        <end position="316"/>
    </location>
</feature>
<accession>A0A0C3S8R2</accession>
<proteinExistence type="predicted"/>
<feature type="compositionally biased region" description="Low complexity" evidence="1">
    <location>
        <begin position="359"/>
        <end position="380"/>
    </location>
</feature>
<feature type="compositionally biased region" description="Low complexity" evidence="1">
    <location>
        <begin position="404"/>
        <end position="415"/>
    </location>
</feature>
<feature type="region of interest" description="Disordered" evidence="1">
    <location>
        <begin position="245"/>
        <end position="264"/>
    </location>
</feature>
<feature type="compositionally biased region" description="Polar residues" evidence="1">
    <location>
        <begin position="269"/>
        <end position="280"/>
    </location>
</feature>
<dbReference type="AlphaFoldDB" id="A0A0C3S8R2"/>
<dbReference type="Proteomes" id="UP000053257">
    <property type="component" value="Unassembled WGS sequence"/>
</dbReference>
<evidence type="ECO:0000313" key="2">
    <source>
        <dbReference type="EMBL" id="KIP07632.1"/>
    </source>
</evidence>
<feature type="region of interest" description="Disordered" evidence="1">
    <location>
        <begin position="333"/>
        <end position="419"/>
    </location>
</feature>
<dbReference type="HOGENOM" id="CLU_023462_0_0_1"/>
<evidence type="ECO:0000313" key="3">
    <source>
        <dbReference type="Proteomes" id="UP000053257"/>
    </source>
</evidence>
<keyword evidence="3" id="KW-1185">Reference proteome</keyword>
<feature type="compositionally biased region" description="Polar residues" evidence="1">
    <location>
        <begin position="381"/>
        <end position="394"/>
    </location>
</feature>
<protein>
    <submittedName>
        <fullName evidence="2">Uncharacterized protein</fullName>
    </submittedName>
</protein>